<evidence type="ECO:0000313" key="10">
    <source>
        <dbReference type="Proteomes" id="UP000230423"/>
    </source>
</evidence>
<comment type="catalytic activity">
    <reaction evidence="1">
        <text>a ribonucleoside 5'-phosphate + H2O = a ribonucleoside + phosphate</text>
        <dbReference type="Rhea" id="RHEA:12484"/>
        <dbReference type="ChEBI" id="CHEBI:15377"/>
        <dbReference type="ChEBI" id="CHEBI:18254"/>
        <dbReference type="ChEBI" id="CHEBI:43474"/>
        <dbReference type="ChEBI" id="CHEBI:58043"/>
        <dbReference type="EC" id="3.1.3.5"/>
    </reaction>
</comment>
<dbReference type="FunFam" id="1.10.150.340:FF:000001">
    <property type="entry name" value="Cytosolic 5-nucleotidase 3-like"/>
    <property type="match status" value="1"/>
</dbReference>
<keyword evidence="5" id="KW-0547">Nucleotide-binding</keyword>
<evidence type="ECO:0000313" key="9">
    <source>
        <dbReference type="EMBL" id="PIO65348.1"/>
    </source>
</evidence>
<dbReference type="PANTHER" id="PTHR13045:SF0">
    <property type="entry name" value="7-METHYLGUANOSINE PHOSPHATE-SPECIFIC 5'-NUCLEOTIDASE"/>
    <property type="match status" value="1"/>
</dbReference>
<keyword evidence="8" id="KW-0546">Nucleotide metabolism</keyword>
<dbReference type="GO" id="GO:0000166">
    <property type="term" value="F:nucleotide binding"/>
    <property type="evidence" value="ECO:0007669"/>
    <property type="project" value="UniProtKB-KW"/>
</dbReference>
<dbReference type="EMBL" id="KZ349080">
    <property type="protein sequence ID" value="PIO65348.1"/>
    <property type="molecule type" value="Genomic_DNA"/>
</dbReference>
<reference evidence="9 10" key="1">
    <citation type="submission" date="2015-09" db="EMBL/GenBank/DDBJ databases">
        <title>Draft genome of the parasitic nematode Teladorsagia circumcincta isolate WARC Sus (inbred).</title>
        <authorList>
            <person name="Mitreva M."/>
        </authorList>
    </citation>
    <scope>NUCLEOTIDE SEQUENCE [LARGE SCALE GENOMIC DNA]</scope>
    <source>
        <strain evidence="9 10">S</strain>
    </source>
</reference>
<dbReference type="GO" id="GO:0008253">
    <property type="term" value="F:5'-nucleotidase activity"/>
    <property type="evidence" value="ECO:0007669"/>
    <property type="project" value="UniProtKB-EC"/>
</dbReference>
<dbReference type="GO" id="GO:0009117">
    <property type="term" value="P:nucleotide metabolic process"/>
    <property type="evidence" value="ECO:0007669"/>
    <property type="project" value="UniProtKB-KW"/>
</dbReference>
<evidence type="ECO:0000256" key="6">
    <source>
        <dbReference type="ARBA" id="ARBA00022801"/>
    </source>
</evidence>
<accession>A0A2G9U5C6</accession>
<dbReference type="PANTHER" id="PTHR13045">
    <property type="entry name" value="5'-NUCLEOTIDASE"/>
    <property type="match status" value="1"/>
</dbReference>
<keyword evidence="4" id="KW-0479">Metal-binding</keyword>
<dbReference type="Gene3D" id="1.10.150.340">
    <property type="entry name" value="Pyrimidine 5'-nucleotidase (UMPH-1), N-terminal domain"/>
    <property type="match status" value="1"/>
</dbReference>
<comment type="similarity">
    <text evidence="2">Belongs to the pyrimidine 5'-nucleotidase family.</text>
</comment>
<keyword evidence="7" id="KW-0460">Magnesium</keyword>
<dbReference type="EC" id="3.1.3.5" evidence="3"/>
<evidence type="ECO:0000256" key="3">
    <source>
        <dbReference type="ARBA" id="ARBA00012643"/>
    </source>
</evidence>
<dbReference type="GO" id="GO:0005737">
    <property type="term" value="C:cytoplasm"/>
    <property type="evidence" value="ECO:0007669"/>
    <property type="project" value="InterPro"/>
</dbReference>
<evidence type="ECO:0000256" key="1">
    <source>
        <dbReference type="ARBA" id="ARBA00000815"/>
    </source>
</evidence>
<feature type="non-terminal residue" evidence="9">
    <location>
        <position position="149"/>
    </location>
</feature>
<dbReference type="InterPro" id="IPR006434">
    <property type="entry name" value="Pyrimidine_nucleotidase_eu"/>
</dbReference>
<evidence type="ECO:0000256" key="4">
    <source>
        <dbReference type="ARBA" id="ARBA00022723"/>
    </source>
</evidence>
<evidence type="ECO:0000256" key="2">
    <source>
        <dbReference type="ARBA" id="ARBA00008389"/>
    </source>
</evidence>
<evidence type="ECO:0000256" key="5">
    <source>
        <dbReference type="ARBA" id="ARBA00022741"/>
    </source>
</evidence>
<evidence type="ECO:0000256" key="8">
    <source>
        <dbReference type="ARBA" id="ARBA00023080"/>
    </source>
</evidence>
<dbReference type="OrthoDB" id="5831591at2759"/>
<gene>
    <name evidence="9" type="ORF">TELCIR_12989</name>
</gene>
<protein>
    <recommendedName>
        <fullName evidence="3">5'-nucleotidase</fullName>
        <ecNumber evidence="3">3.1.3.5</ecNumber>
    </recommendedName>
</protein>
<keyword evidence="10" id="KW-1185">Reference proteome</keyword>
<organism evidence="9 10">
    <name type="scientific">Teladorsagia circumcincta</name>
    <name type="common">Brown stomach worm</name>
    <name type="synonym">Ostertagia circumcincta</name>
    <dbReference type="NCBI Taxonomy" id="45464"/>
    <lineage>
        <taxon>Eukaryota</taxon>
        <taxon>Metazoa</taxon>
        <taxon>Ecdysozoa</taxon>
        <taxon>Nematoda</taxon>
        <taxon>Chromadorea</taxon>
        <taxon>Rhabditida</taxon>
        <taxon>Rhabditina</taxon>
        <taxon>Rhabditomorpha</taxon>
        <taxon>Strongyloidea</taxon>
        <taxon>Trichostrongylidae</taxon>
        <taxon>Teladorsagia</taxon>
    </lineage>
</organism>
<dbReference type="GO" id="GO:0000287">
    <property type="term" value="F:magnesium ion binding"/>
    <property type="evidence" value="ECO:0007669"/>
    <property type="project" value="InterPro"/>
</dbReference>
<evidence type="ECO:0000256" key="7">
    <source>
        <dbReference type="ARBA" id="ARBA00022842"/>
    </source>
</evidence>
<name>A0A2G9U5C6_TELCI</name>
<feature type="non-terminal residue" evidence="9">
    <location>
        <position position="1"/>
    </location>
</feature>
<proteinExistence type="inferred from homology"/>
<dbReference type="Pfam" id="PF05822">
    <property type="entry name" value="UMPH-1"/>
    <property type="match status" value="1"/>
</dbReference>
<sequence>LGMRALTRLRPDLLGQRKILKPKPREVYVSHGDDEVPTALSFEIPLCAIMLFILPVFVPLSATQIEPVQVVEMPTPVCFPVPLIDENSRYEDSLGRRCWTTHGVFDNCSKQVDPELSLKLQLLKEKFFPVEFDPKLTLEQKVPFMEEWQ</sequence>
<dbReference type="Proteomes" id="UP000230423">
    <property type="component" value="Unassembled WGS sequence"/>
</dbReference>
<keyword evidence="6" id="KW-0378">Hydrolase</keyword>
<dbReference type="AlphaFoldDB" id="A0A2G9U5C6"/>